<dbReference type="PANTHER" id="PTHR34978:SF3">
    <property type="entry name" value="SLR0241 PROTEIN"/>
    <property type="match status" value="1"/>
</dbReference>
<keyword evidence="1 6" id="KW-0645">Protease</keyword>
<evidence type="ECO:0000313" key="9">
    <source>
        <dbReference type="EMBL" id="WDE01846.1"/>
    </source>
</evidence>
<keyword evidence="7" id="KW-0812">Transmembrane</keyword>
<comment type="cofactor">
    <cofactor evidence="6">
        <name>Zn(2+)</name>
        <dbReference type="ChEBI" id="CHEBI:29105"/>
    </cofactor>
    <text evidence="6">Binds 1 zinc ion per subunit.</text>
</comment>
<gene>
    <name evidence="9" type="ORF">SG35_010750</name>
</gene>
<feature type="transmembrane region" description="Helical" evidence="7">
    <location>
        <begin position="85"/>
        <end position="110"/>
    </location>
</feature>
<reference evidence="9 10" key="1">
    <citation type="journal article" date="2015" name="Genome Announc.">
        <title>Draft Genome Sequences of Marine Isolates of Thalassomonas viridans and Thalassomonas actiniarum.</title>
        <authorList>
            <person name="Olonade I."/>
            <person name="van Zyl L.J."/>
            <person name="Trindade M."/>
        </authorList>
    </citation>
    <scope>NUCLEOTIDE SEQUENCE [LARGE SCALE GENOMIC DNA]</scope>
    <source>
        <strain evidence="9 10">A5K-106</strain>
    </source>
</reference>
<protein>
    <submittedName>
        <fullName evidence="9">M56 family metallopeptidase</fullName>
    </submittedName>
</protein>
<evidence type="ECO:0000256" key="4">
    <source>
        <dbReference type="ARBA" id="ARBA00022833"/>
    </source>
</evidence>
<evidence type="ECO:0000256" key="5">
    <source>
        <dbReference type="ARBA" id="ARBA00023049"/>
    </source>
</evidence>
<evidence type="ECO:0000256" key="1">
    <source>
        <dbReference type="ARBA" id="ARBA00022670"/>
    </source>
</evidence>
<evidence type="ECO:0000256" key="3">
    <source>
        <dbReference type="ARBA" id="ARBA00022801"/>
    </source>
</evidence>
<dbReference type="GO" id="GO:0046872">
    <property type="term" value="F:metal ion binding"/>
    <property type="evidence" value="ECO:0007669"/>
    <property type="project" value="UniProtKB-KW"/>
</dbReference>
<feature type="domain" description="Peptidase M48" evidence="8">
    <location>
        <begin position="138"/>
        <end position="255"/>
    </location>
</feature>
<evidence type="ECO:0000313" key="10">
    <source>
        <dbReference type="Proteomes" id="UP000032568"/>
    </source>
</evidence>
<keyword evidence="5 6" id="KW-0482">Metalloprotease</keyword>
<sequence length="316" mass="35444">MAIWLNTFAIAVITFFIANLAVSLMVSVLDQRFLGMEVEPRKTILWLLVAIPWCVAVLVSSYFLYKFSSLDPFSWSTAYAHWHHMDVYAVFSWHSITLLLALLGIAYVLTRKISLLLKHKNELLLLSGFAREIERQVYELELPQACAFTSGFLTKHCYITSGMLNATTVQEQAVILGHEKAHAKNNDPLKKWLFSILAAFFLPSLTARLKLHMTLAMEQAADNAVLSEENISSTMVAATLVKVARLNAAEAPLVNNELVANFGADVLEQRVYFLLGRLELKPVNKLLTLIFIVLIIVASLSAIDSVHHLMETIFSH</sequence>
<keyword evidence="3 6" id="KW-0378">Hydrolase</keyword>
<accession>A0AAF0C648</accession>
<evidence type="ECO:0000256" key="7">
    <source>
        <dbReference type="SAM" id="Phobius"/>
    </source>
</evidence>
<dbReference type="Gene3D" id="3.30.2010.10">
    <property type="entry name" value="Metalloproteases ('zincins'), catalytic domain"/>
    <property type="match status" value="1"/>
</dbReference>
<dbReference type="PANTHER" id="PTHR34978">
    <property type="entry name" value="POSSIBLE SENSOR-TRANSDUCER PROTEIN BLAR"/>
    <property type="match status" value="1"/>
</dbReference>
<feature type="transmembrane region" description="Helical" evidence="7">
    <location>
        <begin position="44"/>
        <end position="65"/>
    </location>
</feature>
<keyword evidence="4 6" id="KW-0862">Zinc</keyword>
<keyword evidence="7" id="KW-1133">Transmembrane helix</keyword>
<evidence type="ECO:0000256" key="2">
    <source>
        <dbReference type="ARBA" id="ARBA00022723"/>
    </source>
</evidence>
<dbReference type="Proteomes" id="UP000032568">
    <property type="component" value="Chromosome"/>
</dbReference>
<organism evidence="9 10">
    <name type="scientific">Thalassomonas actiniarum</name>
    <dbReference type="NCBI Taxonomy" id="485447"/>
    <lineage>
        <taxon>Bacteria</taxon>
        <taxon>Pseudomonadati</taxon>
        <taxon>Pseudomonadota</taxon>
        <taxon>Gammaproteobacteria</taxon>
        <taxon>Alteromonadales</taxon>
        <taxon>Colwelliaceae</taxon>
        <taxon>Thalassomonas</taxon>
    </lineage>
</organism>
<keyword evidence="10" id="KW-1185">Reference proteome</keyword>
<comment type="similarity">
    <text evidence="6">Belongs to the peptidase M48 family.</text>
</comment>
<evidence type="ECO:0000259" key="8">
    <source>
        <dbReference type="Pfam" id="PF01435"/>
    </source>
</evidence>
<name>A0AAF0C648_9GAMM</name>
<dbReference type="InterPro" id="IPR001915">
    <property type="entry name" value="Peptidase_M48"/>
</dbReference>
<proteinExistence type="inferred from homology"/>
<dbReference type="KEGG" id="tact:SG35_010750"/>
<keyword evidence="7" id="KW-0472">Membrane</keyword>
<dbReference type="AlphaFoldDB" id="A0AAF0C648"/>
<dbReference type="CDD" id="cd07326">
    <property type="entry name" value="M56_BlaR1_MecR1_like"/>
    <property type="match status" value="1"/>
</dbReference>
<dbReference type="GO" id="GO:0006508">
    <property type="term" value="P:proteolysis"/>
    <property type="evidence" value="ECO:0007669"/>
    <property type="project" value="UniProtKB-KW"/>
</dbReference>
<dbReference type="EMBL" id="CP059735">
    <property type="protein sequence ID" value="WDE01846.1"/>
    <property type="molecule type" value="Genomic_DNA"/>
</dbReference>
<reference evidence="9 10" key="2">
    <citation type="journal article" date="2022" name="Mar. Drugs">
        <title>Bioassay-Guided Fractionation Leads to the Detection of Cholic Acid Generated by the Rare Thalassomonas sp.</title>
        <authorList>
            <person name="Pheiffer F."/>
            <person name="Schneider Y.K."/>
            <person name="Hansen E.H."/>
            <person name="Andersen J.H."/>
            <person name="Isaksson J."/>
            <person name="Busche T."/>
            <person name="R C."/>
            <person name="Kalinowski J."/>
            <person name="Zyl L.V."/>
            <person name="Trindade M."/>
        </authorList>
    </citation>
    <scope>NUCLEOTIDE SEQUENCE [LARGE SCALE GENOMIC DNA]</scope>
    <source>
        <strain evidence="9 10">A5K-106</strain>
    </source>
</reference>
<dbReference type="Pfam" id="PF01435">
    <property type="entry name" value="Peptidase_M48"/>
    <property type="match status" value="1"/>
</dbReference>
<feature type="transmembrane region" description="Helical" evidence="7">
    <location>
        <begin position="6"/>
        <end position="29"/>
    </location>
</feature>
<evidence type="ECO:0000256" key="6">
    <source>
        <dbReference type="RuleBase" id="RU003983"/>
    </source>
</evidence>
<keyword evidence="2" id="KW-0479">Metal-binding</keyword>
<feature type="transmembrane region" description="Helical" evidence="7">
    <location>
        <begin position="192"/>
        <end position="209"/>
    </location>
</feature>
<feature type="transmembrane region" description="Helical" evidence="7">
    <location>
        <begin position="286"/>
        <end position="306"/>
    </location>
</feature>
<dbReference type="InterPro" id="IPR052173">
    <property type="entry name" value="Beta-lactam_resp_regulator"/>
</dbReference>
<dbReference type="GO" id="GO:0004222">
    <property type="term" value="F:metalloendopeptidase activity"/>
    <property type="evidence" value="ECO:0007669"/>
    <property type="project" value="InterPro"/>
</dbReference>